<name>A0A0A8YVX9_ARUDO</name>
<organism evidence="1">
    <name type="scientific">Arundo donax</name>
    <name type="common">Giant reed</name>
    <name type="synonym">Donax arundinaceus</name>
    <dbReference type="NCBI Taxonomy" id="35708"/>
    <lineage>
        <taxon>Eukaryota</taxon>
        <taxon>Viridiplantae</taxon>
        <taxon>Streptophyta</taxon>
        <taxon>Embryophyta</taxon>
        <taxon>Tracheophyta</taxon>
        <taxon>Spermatophyta</taxon>
        <taxon>Magnoliopsida</taxon>
        <taxon>Liliopsida</taxon>
        <taxon>Poales</taxon>
        <taxon>Poaceae</taxon>
        <taxon>PACMAD clade</taxon>
        <taxon>Arundinoideae</taxon>
        <taxon>Arundineae</taxon>
        <taxon>Arundo</taxon>
    </lineage>
</organism>
<evidence type="ECO:0000313" key="1">
    <source>
        <dbReference type="EMBL" id="JAD30756.1"/>
    </source>
</evidence>
<proteinExistence type="predicted"/>
<accession>A0A0A8YVX9</accession>
<reference evidence="1" key="1">
    <citation type="submission" date="2014-09" db="EMBL/GenBank/DDBJ databases">
        <authorList>
            <person name="Magalhaes I.L.F."/>
            <person name="Oliveira U."/>
            <person name="Santos F.R."/>
            <person name="Vidigal T.H.D.A."/>
            <person name="Brescovit A.D."/>
            <person name="Santos A.J."/>
        </authorList>
    </citation>
    <scope>NUCLEOTIDE SEQUENCE</scope>
    <source>
        <tissue evidence="1">Shoot tissue taken approximately 20 cm above the soil surface</tissue>
    </source>
</reference>
<protein>
    <submittedName>
        <fullName evidence="1">Uncharacterized protein</fullName>
    </submittedName>
</protein>
<reference evidence="1" key="2">
    <citation type="journal article" date="2015" name="Data Brief">
        <title>Shoot transcriptome of the giant reed, Arundo donax.</title>
        <authorList>
            <person name="Barrero R.A."/>
            <person name="Guerrero F.D."/>
            <person name="Moolhuijzen P."/>
            <person name="Goolsby J.A."/>
            <person name="Tidwell J."/>
            <person name="Bellgard S.E."/>
            <person name="Bellgard M.I."/>
        </authorList>
    </citation>
    <scope>NUCLEOTIDE SEQUENCE</scope>
    <source>
        <tissue evidence="1">Shoot tissue taken approximately 20 cm above the soil surface</tissue>
    </source>
</reference>
<sequence length="29" mass="3112">MLLRAPATATRGRRHCCGSLRLASSSLLL</sequence>
<dbReference type="EMBL" id="GBRH01267139">
    <property type="protein sequence ID" value="JAD30756.1"/>
    <property type="molecule type" value="Transcribed_RNA"/>
</dbReference>
<dbReference type="AlphaFoldDB" id="A0A0A8YVX9"/>